<keyword evidence="3" id="KW-0863">Zinc-finger</keyword>
<dbReference type="Pfam" id="PF00249">
    <property type="entry name" value="Myb_DNA-binding"/>
    <property type="match status" value="1"/>
</dbReference>
<evidence type="ECO:0000259" key="11">
    <source>
        <dbReference type="SMART" id="SM00717"/>
    </source>
</evidence>
<feature type="compositionally biased region" description="Acidic residues" evidence="9">
    <location>
        <begin position="31"/>
        <end position="47"/>
    </location>
</feature>
<keyword evidence="1" id="KW-0217">Developmental protein</keyword>
<feature type="domain" description="Myb-like" evidence="11">
    <location>
        <begin position="415"/>
        <end position="463"/>
    </location>
</feature>
<evidence type="ECO:0000313" key="12">
    <source>
        <dbReference type="EMBL" id="CAI9754384.1"/>
    </source>
</evidence>
<name>A0AAD1YQ17_9LAMI</name>
<keyword evidence="4" id="KW-0862">Zinc</keyword>
<feature type="coiled-coil region" evidence="8">
    <location>
        <begin position="608"/>
        <end position="635"/>
    </location>
</feature>
<keyword evidence="8" id="KW-0175">Coiled coil</keyword>
<dbReference type="FunFam" id="1.10.10.60:FF:000014">
    <property type="entry name" value="SWI/SNF complex subunit SMARCC2 isoform C"/>
    <property type="match status" value="1"/>
</dbReference>
<dbReference type="PANTHER" id="PTHR12802:SF61">
    <property type="entry name" value="SWI_SNF COMPLEX SUBUNIT SWI3C"/>
    <property type="match status" value="1"/>
</dbReference>
<dbReference type="InterPro" id="IPR007526">
    <property type="entry name" value="SWIRM"/>
</dbReference>
<evidence type="ECO:0000256" key="7">
    <source>
        <dbReference type="ARBA" id="ARBA00023242"/>
    </source>
</evidence>
<dbReference type="AlphaFoldDB" id="A0AAD1YQ17"/>
<evidence type="ECO:0000256" key="3">
    <source>
        <dbReference type="ARBA" id="ARBA00022771"/>
    </source>
</evidence>
<keyword evidence="7" id="KW-0539">Nucleus</keyword>
<dbReference type="SMART" id="SM00717">
    <property type="entry name" value="SANT"/>
    <property type="match status" value="1"/>
</dbReference>
<dbReference type="PANTHER" id="PTHR12802">
    <property type="entry name" value="SWI/SNF COMPLEX-RELATED"/>
    <property type="match status" value="1"/>
</dbReference>
<dbReference type="InterPro" id="IPR000433">
    <property type="entry name" value="Znf_ZZ"/>
</dbReference>
<keyword evidence="5" id="KW-0805">Transcription regulation</keyword>
<reference evidence="12" key="1">
    <citation type="submission" date="2023-05" db="EMBL/GenBank/DDBJ databases">
        <authorList>
            <person name="Huff M."/>
        </authorList>
    </citation>
    <scope>NUCLEOTIDE SEQUENCE</scope>
</reference>
<dbReference type="FunFam" id="1.10.10.10:FF:000020">
    <property type="entry name" value="SWI/SNF complex subunit SMARCC2 isoform c"/>
    <property type="match status" value="1"/>
</dbReference>
<dbReference type="Pfam" id="PF04433">
    <property type="entry name" value="SWIRM"/>
    <property type="match status" value="1"/>
</dbReference>
<protein>
    <recommendedName>
        <fullName evidence="14">SWI/SNF complex subunit SWI3C</fullName>
    </recommendedName>
</protein>
<evidence type="ECO:0000256" key="2">
    <source>
        <dbReference type="ARBA" id="ARBA00022723"/>
    </source>
</evidence>
<evidence type="ECO:0000256" key="9">
    <source>
        <dbReference type="SAM" id="MobiDB-lite"/>
    </source>
</evidence>
<dbReference type="EMBL" id="OU503036">
    <property type="protein sequence ID" value="CAI9754384.1"/>
    <property type="molecule type" value="Genomic_DNA"/>
</dbReference>
<evidence type="ECO:0000256" key="4">
    <source>
        <dbReference type="ARBA" id="ARBA00022833"/>
    </source>
</evidence>
<dbReference type="Pfam" id="PF00569">
    <property type="entry name" value="ZZ"/>
    <property type="match status" value="1"/>
</dbReference>
<dbReference type="InterPro" id="IPR032451">
    <property type="entry name" value="SMARCC_C"/>
</dbReference>
<dbReference type="Gene3D" id="1.10.10.10">
    <property type="entry name" value="Winged helix-like DNA-binding domain superfamily/Winged helix DNA-binding domain"/>
    <property type="match status" value="1"/>
</dbReference>
<keyword evidence="13" id="KW-1185">Reference proteome</keyword>
<evidence type="ECO:0000256" key="8">
    <source>
        <dbReference type="SAM" id="Coils"/>
    </source>
</evidence>
<keyword evidence="2" id="KW-0479">Metal-binding</keyword>
<feature type="compositionally biased region" description="Basic and acidic residues" evidence="9">
    <location>
        <begin position="48"/>
        <end position="65"/>
    </location>
</feature>
<keyword evidence="6" id="KW-0804">Transcription</keyword>
<sequence>MPPSSSEGRNRWRKRKGGNQISRKYKINEPTNDEALEENYDEDDPDLDPPHKYPETDDDYHHQSADRIARVSRAKERETLVDGGVKICEFPVAVKRVVSRHHSSVLGIVEVERSAQNGESRGQGQSGVVVLENISHGQLQVLSAMPRDSVALLECSEEETGSRSRGASYVIRPPSIIAGSGVTKRFGSAGRVHVVPVHADWFSPNSVHRLERQVVPHFFSGKSADHTPEKYIECRNLIVAKYMENPEKHLSVADCQEIVAGIELDDLTRIMRFLDHWGIINYCATPLKSELQKDGTYLCQDSNGELRVPSAALKSIDSLIQFDKPKCRLKATNVYPELGGQYEEDSDFDSTIRGQLSEHQCNHCSRPIPVVYYQSQKEADTLLCLDCFNEGRFVAGHSSLDFVKVSSANDYGDADGDNWSNQETLLLLEGMQLYNENWNQIAGHVGTKSKAQCILHFVHLPLDGASLENIDVPNIPGSSNARSQDDHGILHPNSNGSSLEDGDFENKFPFANSGNPVMNLVAFLTSALGPRVAAACAHASLAALSKDNCKGGRSPRGGNTNCCKKDMIGGQSHWSQQDTEAFSLSAESVKAAAKAGLAAAALKAKLFADHEEREIQRLSANIVNHQLKRLELKLKQFAEIEALLMRECEQMERTRQRFAAERGLMMSAQFAGGSRAMGPPGVGSAIVNNNSGNRQHVVLGSQPPFVSGYGHNQPVHPNMSLMQQEGMYNLGPQLPLTAIQPSSSAPNVLFNSGNSQLSLSHPMLRPLPGTKTGLG</sequence>
<dbReference type="InterPro" id="IPR036388">
    <property type="entry name" value="WH-like_DNA-bd_sf"/>
</dbReference>
<dbReference type="Proteomes" id="UP000834106">
    <property type="component" value="Chromosome 1"/>
</dbReference>
<organism evidence="12 13">
    <name type="scientific">Fraxinus pennsylvanica</name>
    <dbReference type="NCBI Taxonomy" id="56036"/>
    <lineage>
        <taxon>Eukaryota</taxon>
        <taxon>Viridiplantae</taxon>
        <taxon>Streptophyta</taxon>
        <taxon>Embryophyta</taxon>
        <taxon>Tracheophyta</taxon>
        <taxon>Spermatophyta</taxon>
        <taxon>Magnoliopsida</taxon>
        <taxon>eudicotyledons</taxon>
        <taxon>Gunneridae</taxon>
        <taxon>Pentapetalae</taxon>
        <taxon>asterids</taxon>
        <taxon>lamiids</taxon>
        <taxon>Lamiales</taxon>
        <taxon>Oleaceae</taxon>
        <taxon>Oleeae</taxon>
        <taxon>Fraxinus</taxon>
    </lineage>
</organism>
<dbReference type="Gene3D" id="1.10.10.60">
    <property type="entry name" value="Homeodomain-like"/>
    <property type="match status" value="1"/>
</dbReference>
<evidence type="ECO:0000313" key="13">
    <source>
        <dbReference type="Proteomes" id="UP000834106"/>
    </source>
</evidence>
<dbReference type="GO" id="GO:0008270">
    <property type="term" value="F:zinc ion binding"/>
    <property type="evidence" value="ECO:0007669"/>
    <property type="project" value="UniProtKB-KW"/>
</dbReference>
<dbReference type="SMART" id="SM00291">
    <property type="entry name" value="ZnF_ZZ"/>
    <property type="match status" value="1"/>
</dbReference>
<dbReference type="InterPro" id="IPR001005">
    <property type="entry name" value="SANT/Myb"/>
</dbReference>
<evidence type="ECO:0000256" key="1">
    <source>
        <dbReference type="ARBA" id="ARBA00022473"/>
    </source>
</evidence>
<dbReference type="SUPFAM" id="SSF46689">
    <property type="entry name" value="Homeodomain-like"/>
    <property type="match status" value="2"/>
</dbReference>
<gene>
    <name evidence="12" type="ORF">FPE_LOCUS1815</name>
</gene>
<evidence type="ECO:0000259" key="10">
    <source>
        <dbReference type="SMART" id="SM00291"/>
    </source>
</evidence>
<feature type="domain" description="ZZ-type" evidence="10">
    <location>
        <begin position="355"/>
        <end position="399"/>
    </location>
</feature>
<dbReference type="Pfam" id="PF16495">
    <property type="entry name" value="SWIRM-assoc_1"/>
    <property type="match status" value="1"/>
</dbReference>
<evidence type="ECO:0000256" key="5">
    <source>
        <dbReference type="ARBA" id="ARBA00023015"/>
    </source>
</evidence>
<feature type="region of interest" description="Disordered" evidence="9">
    <location>
        <begin position="755"/>
        <end position="775"/>
    </location>
</feature>
<dbReference type="CDD" id="cd00167">
    <property type="entry name" value="SANT"/>
    <property type="match status" value="1"/>
</dbReference>
<evidence type="ECO:0008006" key="14">
    <source>
        <dbReference type="Google" id="ProtNLM"/>
    </source>
</evidence>
<feature type="region of interest" description="Disordered" evidence="9">
    <location>
        <begin position="476"/>
        <end position="497"/>
    </location>
</feature>
<dbReference type="InterPro" id="IPR009057">
    <property type="entry name" value="Homeodomain-like_sf"/>
</dbReference>
<dbReference type="GO" id="GO:0005634">
    <property type="term" value="C:nucleus"/>
    <property type="evidence" value="ECO:0007669"/>
    <property type="project" value="UniProtKB-ARBA"/>
</dbReference>
<accession>A0AAD1YQ17</accession>
<evidence type="ECO:0000256" key="6">
    <source>
        <dbReference type="ARBA" id="ARBA00023163"/>
    </source>
</evidence>
<proteinExistence type="predicted"/>
<feature type="region of interest" description="Disordered" evidence="9">
    <location>
        <begin position="1"/>
        <end position="65"/>
    </location>
</feature>